<evidence type="ECO:0000313" key="5">
    <source>
        <dbReference type="Proteomes" id="UP000001064"/>
    </source>
</evidence>
<dbReference type="Pfam" id="PF25761">
    <property type="entry name" value="TPR_PATROL1"/>
    <property type="match status" value="1"/>
</dbReference>
<dbReference type="InterPro" id="IPR014770">
    <property type="entry name" value="Munc13_1"/>
</dbReference>
<feature type="compositionally biased region" description="Polar residues" evidence="1">
    <location>
        <begin position="101"/>
        <end position="111"/>
    </location>
</feature>
<dbReference type="InterPro" id="IPR014772">
    <property type="entry name" value="Munc13_dom-2"/>
</dbReference>
<accession>F0ZAP2</accession>
<dbReference type="PANTHER" id="PTHR31280">
    <property type="entry name" value="PROTEIN UNC-13 HOMOLOG"/>
    <property type="match status" value="1"/>
</dbReference>
<evidence type="ECO:0000313" key="4">
    <source>
        <dbReference type="EMBL" id="EGC39009.1"/>
    </source>
</evidence>
<dbReference type="OrthoDB" id="2015333at2759"/>
<feature type="compositionally biased region" description="Polar residues" evidence="1">
    <location>
        <begin position="84"/>
        <end position="95"/>
    </location>
</feature>
<protein>
    <recommendedName>
        <fullName evidence="6">MHD2 domain-containing protein</fullName>
    </recommendedName>
</protein>
<gene>
    <name evidence="4" type="ORF">DICPUDRAFT_148271</name>
</gene>
<dbReference type="InParanoid" id="F0ZAP2"/>
<evidence type="ECO:0000259" key="2">
    <source>
        <dbReference type="PROSITE" id="PS51258"/>
    </source>
</evidence>
<dbReference type="VEuPathDB" id="AmoebaDB:DICPUDRAFT_148271"/>
<organism evidence="4 5">
    <name type="scientific">Dictyostelium purpureum</name>
    <name type="common">Slime mold</name>
    <dbReference type="NCBI Taxonomy" id="5786"/>
    <lineage>
        <taxon>Eukaryota</taxon>
        <taxon>Amoebozoa</taxon>
        <taxon>Evosea</taxon>
        <taxon>Eumycetozoa</taxon>
        <taxon>Dictyostelia</taxon>
        <taxon>Dictyosteliales</taxon>
        <taxon>Dictyosteliaceae</taxon>
        <taxon>Dictyostelium</taxon>
    </lineage>
</organism>
<dbReference type="AlphaFoldDB" id="F0ZAP2"/>
<dbReference type="EMBL" id="GL870965">
    <property type="protein sequence ID" value="EGC39009.1"/>
    <property type="molecule type" value="Genomic_DNA"/>
</dbReference>
<dbReference type="PANTHER" id="PTHR31280:SF2">
    <property type="entry name" value="PROTEIN UNC-13 HOMOLOG"/>
    <property type="match status" value="1"/>
</dbReference>
<evidence type="ECO:0000259" key="3">
    <source>
        <dbReference type="PROSITE" id="PS51259"/>
    </source>
</evidence>
<dbReference type="STRING" id="5786.F0ZAP2"/>
<dbReference type="KEGG" id="dpp:DICPUDRAFT_148271"/>
<dbReference type="FunCoup" id="F0ZAP2">
    <property type="interactions" value="8"/>
</dbReference>
<dbReference type="RefSeq" id="XP_003284462.1">
    <property type="nucleotide sequence ID" value="XM_003284414.1"/>
</dbReference>
<proteinExistence type="predicted"/>
<feature type="domain" description="MHD1" evidence="2">
    <location>
        <begin position="637"/>
        <end position="757"/>
    </location>
</feature>
<feature type="domain" description="MHD2" evidence="3">
    <location>
        <begin position="908"/>
        <end position="1024"/>
    </location>
</feature>
<dbReference type="GeneID" id="10506111"/>
<sequence>MNMNGNYSGNNISPNSRILQLENEKKQLLEYLFETNANTLRYSRYSTINDKGFATLNVEELIQFLKKVSPTNSNSTINSPIHLPQQNHIDSNNGKIPSPTTPLQQAQQHTAPLSSPQNSLNNSLNNSLINSQNNVYLIKSPTPSNTSSGTSTSDQIKSLLPENYGFLSKEQFHFSSYEAYLLVSHFSKPGDLVSTIKSLILKQFILKDLKEEEGFRIQCEISKVKHDGFIKALTPPGTSPKASPTNSNRPLFTSLTYRLWLLKHFNFNMFDSQESLMIWFKRQLYTILNGLINLIKDPFDEKDNQSVNQLKLYCYNLEVALQEQTPSSCTDPIYATPFNNLDKFIGSLFLKSTILNSPTTNTSINSVNSNQLATEYLTKPVPYQFPLNTNMFEDLLFYSLFEFDDDDGIRFIGDEHLRVPPGLKHFAIALKITPTMETICHLNCFLMAYQAEQREEHFKRLHDTLDSIHKLIQTNSPLIKDPITSNAPLLKMTLKKIASWLTKILSDLHSYKGSSPTKEIASACSIYIQSREMWSLLSTTKTIKNSESTFQPFIISTVSCHYQRLSQSFRPLSLENFAEFVNLLIPEIQLNLDVFIAGFSNVHSKCKTVALTEWVNLYSNDIKAVFEDVYFLSPMLLQSVQAASKFQVLLKKVNLIPEEKLPPVKTYVSSVIGAWCQNQEKDFTKWFENIFKLDKFTPLDKEVKHSSSVVDMFTMFYQTISTLAKMRGSLSDNFPAFILTLSALFNSNCILAYNSSVETLTLCNQKQILYPTSLNERIQNKSKIRKSISTSSNQITTSLQISSSSKNVPDPTQIVIQTKLSQMTILKLCVCVNNLDHILLNINNYINENSFDDDSLRNKLKELFSSTQITLAETVNKLVDFIGTRVVFYECKQQIIESLYSTPITSKDTISEILESLSPHLKIIYNNSHSIQRGNDILASVCKAFLQAMEFSILYGGPTRVFQPKDTEYLEYDIELTKDFFLDRDEQGNATAVSDELFESYVVPLRKLVNLLFDLSSDILIDQYNEGKSSFSRQTILCVLVHRNDKTARSFIKKKLTDSTYISIKKGSKINFLVK</sequence>
<dbReference type="OMA" id="NTESMEC"/>
<feature type="region of interest" description="Disordered" evidence="1">
    <location>
        <begin position="73"/>
        <end position="125"/>
    </location>
</feature>
<dbReference type="Proteomes" id="UP000001064">
    <property type="component" value="Unassembled WGS sequence"/>
</dbReference>
<reference evidence="5" key="1">
    <citation type="journal article" date="2011" name="Genome Biol.">
        <title>Comparative genomics of the social amoebae Dictyostelium discoideum and Dictyostelium purpureum.</title>
        <authorList>
            <consortium name="US DOE Joint Genome Institute (JGI-PGF)"/>
            <person name="Sucgang R."/>
            <person name="Kuo A."/>
            <person name="Tian X."/>
            <person name="Salerno W."/>
            <person name="Parikh A."/>
            <person name="Feasley C.L."/>
            <person name="Dalin E."/>
            <person name="Tu H."/>
            <person name="Huang E."/>
            <person name="Barry K."/>
            <person name="Lindquist E."/>
            <person name="Shapiro H."/>
            <person name="Bruce D."/>
            <person name="Schmutz J."/>
            <person name="Salamov A."/>
            <person name="Fey P."/>
            <person name="Gaudet P."/>
            <person name="Anjard C."/>
            <person name="Babu M.M."/>
            <person name="Basu S."/>
            <person name="Bushmanova Y."/>
            <person name="van der Wel H."/>
            <person name="Katoh-Kurasawa M."/>
            <person name="Dinh C."/>
            <person name="Coutinho P.M."/>
            <person name="Saito T."/>
            <person name="Elias M."/>
            <person name="Schaap P."/>
            <person name="Kay R.R."/>
            <person name="Henrissat B."/>
            <person name="Eichinger L."/>
            <person name="Rivero F."/>
            <person name="Putnam N.H."/>
            <person name="West C.M."/>
            <person name="Loomis W.F."/>
            <person name="Chisholm R.L."/>
            <person name="Shaulsky G."/>
            <person name="Strassmann J.E."/>
            <person name="Queller D.C."/>
            <person name="Kuspa A."/>
            <person name="Grigoriev I.V."/>
        </authorList>
    </citation>
    <scope>NUCLEOTIDE SEQUENCE [LARGE SCALE GENOMIC DNA]</scope>
    <source>
        <strain evidence="5">QSDP1</strain>
    </source>
</reference>
<dbReference type="PROSITE" id="PS51258">
    <property type="entry name" value="MHD1"/>
    <property type="match status" value="1"/>
</dbReference>
<evidence type="ECO:0000256" key="1">
    <source>
        <dbReference type="SAM" id="MobiDB-lite"/>
    </source>
</evidence>
<feature type="compositionally biased region" description="Low complexity" evidence="1">
    <location>
        <begin position="112"/>
        <end position="125"/>
    </location>
</feature>
<evidence type="ECO:0008006" key="6">
    <source>
        <dbReference type="Google" id="ProtNLM"/>
    </source>
</evidence>
<keyword evidence="5" id="KW-1185">Reference proteome</keyword>
<dbReference type="InterPro" id="IPR008528">
    <property type="entry name" value="unc-13_homologue"/>
</dbReference>
<dbReference type="Gene3D" id="1.10.357.50">
    <property type="match status" value="1"/>
</dbReference>
<dbReference type="PROSITE" id="PS51259">
    <property type="entry name" value="MHD2"/>
    <property type="match status" value="1"/>
</dbReference>
<dbReference type="InterPro" id="IPR057984">
    <property type="entry name" value="PATROL1_C"/>
</dbReference>
<name>F0ZAP2_DICPU</name>
<dbReference type="eggNOG" id="ENOG502RSNX">
    <property type="taxonomic scope" value="Eukaryota"/>
</dbReference>